<sequence length="150" mass="17181">MAVEMFAWLDNLIHTQISFVDHMKPADKHRELLLWEETKDGPRGAGGAGFPDDRIIPLCTRINRLSGICTLQSCAGHPRTEERRWSAPGNLWLWFDKWTFDSFVHHAPKLAEEAAIECVDLLYGRHRHRDRRQQGADQELGRGSQNRGPG</sequence>
<feature type="region of interest" description="Disordered" evidence="1">
    <location>
        <begin position="129"/>
        <end position="150"/>
    </location>
</feature>
<name>A0A0F8WK42_9ZZZZ</name>
<accession>A0A0F8WK42</accession>
<reference evidence="2" key="1">
    <citation type="journal article" date="2015" name="Nature">
        <title>Complex archaea that bridge the gap between prokaryotes and eukaryotes.</title>
        <authorList>
            <person name="Spang A."/>
            <person name="Saw J.H."/>
            <person name="Jorgensen S.L."/>
            <person name="Zaremba-Niedzwiedzka K."/>
            <person name="Martijn J."/>
            <person name="Lind A.E."/>
            <person name="van Eijk R."/>
            <person name="Schleper C."/>
            <person name="Guy L."/>
            <person name="Ettema T.J."/>
        </authorList>
    </citation>
    <scope>NUCLEOTIDE SEQUENCE</scope>
</reference>
<dbReference type="AlphaFoldDB" id="A0A0F8WK42"/>
<organism evidence="2">
    <name type="scientific">marine sediment metagenome</name>
    <dbReference type="NCBI Taxonomy" id="412755"/>
    <lineage>
        <taxon>unclassified sequences</taxon>
        <taxon>metagenomes</taxon>
        <taxon>ecological metagenomes</taxon>
    </lineage>
</organism>
<gene>
    <name evidence="2" type="ORF">LCGC14_3058650</name>
</gene>
<evidence type="ECO:0000256" key="1">
    <source>
        <dbReference type="SAM" id="MobiDB-lite"/>
    </source>
</evidence>
<comment type="caution">
    <text evidence="2">The sequence shown here is derived from an EMBL/GenBank/DDBJ whole genome shotgun (WGS) entry which is preliminary data.</text>
</comment>
<feature type="non-terminal residue" evidence="2">
    <location>
        <position position="150"/>
    </location>
</feature>
<evidence type="ECO:0000313" key="2">
    <source>
        <dbReference type="EMBL" id="KKK57023.1"/>
    </source>
</evidence>
<protein>
    <submittedName>
        <fullName evidence="2">Uncharacterized protein</fullName>
    </submittedName>
</protein>
<proteinExistence type="predicted"/>
<dbReference type="EMBL" id="LAZR01064698">
    <property type="protein sequence ID" value="KKK57023.1"/>
    <property type="molecule type" value="Genomic_DNA"/>
</dbReference>